<evidence type="ECO:0000313" key="1">
    <source>
        <dbReference type="EMBL" id="EHJ41666.1"/>
    </source>
</evidence>
<gene>
    <name evidence="1" type="ORF">HMPREF0673_00428</name>
</gene>
<reference evidence="1 2" key="1">
    <citation type="submission" date="2011-08" db="EMBL/GenBank/DDBJ databases">
        <authorList>
            <person name="Weinstock G."/>
            <person name="Sodergren E."/>
            <person name="Clifton S."/>
            <person name="Fulton L."/>
            <person name="Fulton B."/>
            <person name="Courtney L."/>
            <person name="Fronick C."/>
            <person name="Harrison M."/>
            <person name="Strong C."/>
            <person name="Farmer C."/>
            <person name="Delahaunty K."/>
            <person name="Markovic C."/>
            <person name="Hall O."/>
            <person name="Minx P."/>
            <person name="Tomlinson C."/>
            <person name="Mitreva M."/>
            <person name="Hou S."/>
            <person name="Chen J."/>
            <person name="Wollam A."/>
            <person name="Pepin K.H."/>
            <person name="Johnson M."/>
            <person name="Bhonagiri V."/>
            <person name="Zhang X."/>
            <person name="Suruliraj S."/>
            <person name="Warren W."/>
            <person name="Chinwalla A."/>
            <person name="Mardis E.R."/>
            <person name="Wilson R.K."/>
        </authorList>
    </citation>
    <scope>NUCLEOTIDE SEQUENCE [LARGE SCALE GENOMIC DNA]</scope>
    <source>
        <strain evidence="1 2">DSM 18206</strain>
    </source>
</reference>
<dbReference type="Proteomes" id="UP000004407">
    <property type="component" value="Unassembled WGS sequence"/>
</dbReference>
<proteinExistence type="predicted"/>
<protein>
    <submittedName>
        <fullName evidence="1">Uncharacterized protein</fullName>
    </submittedName>
</protein>
<dbReference type="EMBL" id="AFZZ01000053">
    <property type="protein sequence ID" value="EHJ41666.1"/>
    <property type="molecule type" value="Genomic_DNA"/>
</dbReference>
<accession>G6AUZ3</accession>
<name>G6AUZ3_9BACT</name>
<dbReference type="AlphaFoldDB" id="G6AUZ3"/>
<comment type="caution">
    <text evidence="1">The sequence shown here is derived from an EMBL/GenBank/DDBJ whole genome shotgun (WGS) entry which is preliminary data.</text>
</comment>
<sequence length="48" mass="5046">MVGNGGYFTLSLSVSLTAASCDVQDLAILSRRLRTQSLPTTHASVGYS</sequence>
<dbReference type="HOGENOM" id="CLU_3156409_0_0_10"/>
<evidence type="ECO:0000313" key="2">
    <source>
        <dbReference type="Proteomes" id="UP000004407"/>
    </source>
</evidence>
<organism evidence="1 2">
    <name type="scientific">Leyella stercorea DSM 18206</name>
    <dbReference type="NCBI Taxonomy" id="1002367"/>
    <lineage>
        <taxon>Bacteria</taxon>
        <taxon>Pseudomonadati</taxon>
        <taxon>Bacteroidota</taxon>
        <taxon>Bacteroidia</taxon>
        <taxon>Bacteroidales</taxon>
        <taxon>Prevotellaceae</taxon>
        <taxon>Leyella</taxon>
    </lineage>
</organism>